<comment type="caution">
    <text evidence="2">The sequence shown here is derived from an EMBL/GenBank/DDBJ whole genome shotgun (WGS) entry which is preliminary data.</text>
</comment>
<proteinExistence type="predicted"/>
<evidence type="ECO:0000313" key="3">
    <source>
        <dbReference type="Proteomes" id="UP000594638"/>
    </source>
</evidence>
<dbReference type="AlphaFoldDB" id="A0A8S0V3F5"/>
<accession>A0A8S0V3F5</accession>
<dbReference type="Gramene" id="OE9A110267T1">
    <property type="protein sequence ID" value="OE9A110267C1"/>
    <property type="gene ID" value="OE9A110267"/>
</dbReference>
<protein>
    <submittedName>
        <fullName evidence="2">Uncharacterized protein</fullName>
    </submittedName>
</protein>
<feature type="non-terminal residue" evidence="2">
    <location>
        <position position="120"/>
    </location>
</feature>
<sequence>MRAKVIHPHPPQVHPTTPLSHHHRHTQNPKSASKDFSIAMKDCNVDTNDYTHQSASKDCSVAVHHSQSWNQRCPTTLLRNLSSPPTPKVSSDAFPSLLVARDQRTHTNGATEDPSPRPSY</sequence>
<feature type="region of interest" description="Disordered" evidence="1">
    <location>
        <begin position="1"/>
        <end position="33"/>
    </location>
</feature>
<dbReference type="EMBL" id="CACTIH010009138">
    <property type="protein sequence ID" value="CAA3025628.1"/>
    <property type="molecule type" value="Genomic_DNA"/>
</dbReference>
<dbReference type="Proteomes" id="UP000594638">
    <property type="component" value="Unassembled WGS sequence"/>
</dbReference>
<name>A0A8S0V3F5_OLEEU</name>
<organism evidence="2 3">
    <name type="scientific">Olea europaea subsp. europaea</name>
    <dbReference type="NCBI Taxonomy" id="158383"/>
    <lineage>
        <taxon>Eukaryota</taxon>
        <taxon>Viridiplantae</taxon>
        <taxon>Streptophyta</taxon>
        <taxon>Embryophyta</taxon>
        <taxon>Tracheophyta</taxon>
        <taxon>Spermatophyta</taxon>
        <taxon>Magnoliopsida</taxon>
        <taxon>eudicotyledons</taxon>
        <taxon>Gunneridae</taxon>
        <taxon>Pentapetalae</taxon>
        <taxon>asterids</taxon>
        <taxon>lamiids</taxon>
        <taxon>Lamiales</taxon>
        <taxon>Oleaceae</taxon>
        <taxon>Oleeae</taxon>
        <taxon>Olea</taxon>
    </lineage>
</organism>
<gene>
    <name evidence="2" type="ORF">OLEA9_A110267</name>
</gene>
<evidence type="ECO:0000313" key="2">
    <source>
        <dbReference type="EMBL" id="CAA3025628.1"/>
    </source>
</evidence>
<evidence type="ECO:0000256" key="1">
    <source>
        <dbReference type="SAM" id="MobiDB-lite"/>
    </source>
</evidence>
<keyword evidence="3" id="KW-1185">Reference proteome</keyword>
<reference evidence="2 3" key="1">
    <citation type="submission" date="2019-12" db="EMBL/GenBank/DDBJ databases">
        <authorList>
            <person name="Alioto T."/>
            <person name="Alioto T."/>
            <person name="Gomez Garrido J."/>
        </authorList>
    </citation>
    <scope>NUCLEOTIDE SEQUENCE [LARGE SCALE GENOMIC DNA]</scope>
</reference>
<feature type="region of interest" description="Disordered" evidence="1">
    <location>
        <begin position="99"/>
        <end position="120"/>
    </location>
</feature>